<dbReference type="InterPro" id="IPR052032">
    <property type="entry name" value="ATP-dep_AA_Ligase"/>
</dbReference>
<organism evidence="7 8">
    <name type="scientific">Streptomyces swartbergensis</name>
    <dbReference type="NCBI Taxonomy" id="487165"/>
    <lineage>
        <taxon>Bacteria</taxon>
        <taxon>Bacillati</taxon>
        <taxon>Actinomycetota</taxon>
        <taxon>Actinomycetes</taxon>
        <taxon>Kitasatosporales</taxon>
        <taxon>Streptomycetaceae</taxon>
        <taxon>Streptomyces</taxon>
    </lineage>
</organism>
<keyword evidence="1" id="KW-0436">Ligase</keyword>
<keyword evidence="8" id="KW-1185">Reference proteome</keyword>
<evidence type="ECO:0000259" key="6">
    <source>
        <dbReference type="PROSITE" id="PS50975"/>
    </source>
</evidence>
<dbReference type="PANTHER" id="PTHR43585:SF2">
    <property type="entry name" value="ATP-GRASP ENZYME FSQD"/>
    <property type="match status" value="1"/>
</dbReference>
<dbReference type="GO" id="GO:0005524">
    <property type="term" value="F:ATP binding"/>
    <property type="evidence" value="ECO:0007669"/>
    <property type="project" value="UniProtKB-UniRule"/>
</dbReference>
<evidence type="ECO:0000256" key="1">
    <source>
        <dbReference type="ARBA" id="ARBA00022598"/>
    </source>
</evidence>
<keyword evidence="2 4" id="KW-0547">Nucleotide-binding</keyword>
<dbReference type="Pfam" id="PF13535">
    <property type="entry name" value="ATP-grasp_4"/>
    <property type="match status" value="1"/>
</dbReference>
<dbReference type="InterPro" id="IPR011761">
    <property type="entry name" value="ATP-grasp"/>
</dbReference>
<evidence type="ECO:0000256" key="4">
    <source>
        <dbReference type="PROSITE-ProRule" id="PRU00409"/>
    </source>
</evidence>
<dbReference type="AlphaFoldDB" id="A0A243RCH3"/>
<proteinExistence type="predicted"/>
<evidence type="ECO:0000313" key="7">
    <source>
        <dbReference type="EMBL" id="OUC91656.1"/>
    </source>
</evidence>
<accession>A0A243RCH3</accession>
<name>A0A243RCH3_9ACTN</name>
<dbReference type="PANTHER" id="PTHR43585">
    <property type="entry name" value="FUMIPYRROLE BIOSYNTHESIS PROTEIN C"/>
    <property type="match status" value="1"/>
</dbReference>
<evidence type="ECO:0000256" key="3">
    <source>
        <dbReference type="ARBA" id="ARBA00022840"/>
    </source>
</evidence>
<evidence type="ECO:0000256" key="5">
    <source>
        <dbReference type="SAM" id="MobiDB-lite"/>
    </source>
</evidence>
<dbReference type="PROSITE" id="PS50975">
    <property type="entry name" value="ATP_GRASP"/>
    <property type="match status" value="1"/>
</dbReference>
<feature type="region of interest" description="Disordered" evidence="5">
    <location>
        <begin position="62"/>
        <end position="82"/>
    </location>
</feature>
<evidence type="ECO:0000313" key="8">
    <source>
        <dbReference type="Proteomes" id="UP000195105"/>
    </source>
</evidence>
<comment type="caution">
    <text evidence="7">The sequence shown here is derived from an EMBL/GenBank/DDBJ whole genome shotgun (WGS) entry which is preliminary data.</text>
</comment>
<feature type="compositionally biased region" description="Low complexity" evidence="5">
    <location>
        <begin position="143"/>
        <end position="155"/>
    </location>
</feature>
<dbReference type="EMBL" id="NGFN01000446">
    <property type="protein sequence ID" value="OUC91656.1"/>
    <property type="molecule type" value="Genomic_DNA"/>
</dbReference>
<evidence type="ECO:0000256" key="2">
    <source>
        <dbReference type="ARBA" id="ARBA00022741"/>
    </source>
</evidence>
<dbReference type="GO" id="GO:0046872">
    <property type="term" value="F:metal ion binding"/>
    <property type="evidence" value="ECO:0007669"/>
    <property type="project" value="InterPro"/>
</dbReference>
<feature type="domain" description="ATP-grasp" evidence="6">
    <location>
        <begin position="273"/>
        <end position="470"/>
    </location>
</feature>
<dbReference type="SUPFAM" id="SSF56059">
    <property type="entry name" value="Glutathione synthetase ATP-binding domain-like"/>
    <property type="match status" value="1"/>
</dbReference>
<sequence length="546" mass="56742">MGVSLSGGRGGGVGAHRHGTGCCGPTWKCQLGWAVGWAWAVAVMPERRMTWSAGRLGGGGVDEVARPDSTMSGRRRTLRASSGRWSADARKVAGQVARCFPAASSLCPTRGARRPQTRRRAIRRPSKARRPRRRTRTVSDQMTTAHTPATTPTAADDGGEAGSSTVLYLGLRRSPLEWRAELDAAAARGLSVHVASDADVSHTGLPGHRLGSFDRGSSLAEQAAQVSLDRAPAAVVCWGDKHVGLTALLAERFGVRGIGTGAAAVTTDKAAQRRAMEPYGLNPPWRAGRTLDDLRAVASELGTAGRPLVFKPAHCSGGRGMALITQDTGLDEVFALTAANYSGTSDFLVEEYVDGSEHSVSGVVSGGTVRILGVTDKSVDGPLSPSWATAVPSILADTQVKDLMRAAEQAVLAVGLGTGGFHVDLRLGSAGPVVLEVGGRLGGDLINSHLIPYAHQGAVRPYEALLALLTDGELPGETPEPSRGAAMVLLPKGGRPAGEVAVAALARPRVVLAEDWPGTDTVVAIVVTEDPADLPAAVADVRESAR</sequence>
<feature type="region of interest" description="Disordered" evidence="5">
    <location>
        <begin position="107"/>
        <end position="161"/>
    </location>
</feature>
<gene>
    <name evidence="7" type="ORF">CA983_39310</name>
</gene>
<dbReference type="GO" id="GO:0016874">
    <property type="term" value="F:ligase activity"/>
    <property type="evidence" value="ECO:0007669"/>
    <property type="project" value="UniProtKB-KW"/>
</dbReference>
<keyword evidence="3 4" id="KW-0067">ATP-binding</keyword>
<dbReference type="Proteomes" id="UP000195105">
    <property type="component" value="Unassembled WGS sequence"/>
</dbReference>
<reference evidence="7 8" key="1">
    <citation type="submission" date="2017-05" db="EMBL/GenBank/DDBJ databases">
        <title>Biotechnological potential of actinobacteria isolated from South African environments.</title>
        <authorList>
            <person name="Le Roes-Hill M."/>
            <person name="Prins A."/>
            <person name="Durrell K.A."/>
        </authorList>
    </citation>
    <scope>NUCLEOTIDE SEQUENCE [LARGE SCALE GENOMIC DNA]</scope>
    <source>
        <strain evidence="7 8">HMC13</strain>
    </source>
</reference>
<dbReference type="Gene3D" id="3.30.470.20">
    <property type="entry name" value="ATP-grasp fold, B domain"/>
    <property type="match status" value="1"/>
</dbReference>
<protein>
    <recommendedName>
        <fullName evidence="6">ATP-grasp domain-containing protein</fullName>
    </recommendedName>
</protein>
<feature type="compositionally biased region" description="Basic residues" evidence="5">
    <location>
        <begin position="111"/>
        <end position="136"/>
    </location>
</feature>